<dbReference type="InterPro" id="IPR011598">
    <property type="entry name" value="bHLH_dom"/>
</dbReference>
<dbReference type="GO" id="GO:0070888">
    <property type="term" value="F:E-box binding"/>
    <property type="evidence" value="ECO:0007669"/>
    <property type="project" value="TreeGrafter"/>
</dbReference>
<dbReference type="Pfam" id="PF00010">
    <property type="entry name" value="HLH"/>
    <property type="match status" value="1"/>
</dbReference>
<reference evidence="10" key="2">
    <citation type="submission" date="2025-09" db="UniProtKB">
        <authorList>
            <consortium name="Ensembl"/>
        </authorList>
    </citation>
    <scope>IDENTIFICATION</scope>
</reference>
<dbReference type="GO" id="GO:0061564">
    <property type="term" value="P:axon development"/>
    <property type="evidence" value="ECO:0007669"/>
    <property type="project" value="TreeGrafter"/>
</dbReference>
<feature type="domain" description="BHLH" evidence="9">
    <location>
        <begin position="103"/>
        <end position="155"/>
    </location>
</feature>
<keyword evidence="7" id="KW-0539">Nucleus</keyword>
<dbReference type="Gene3D" id="4.10.280.10">
    <property type="entry name" value="Helix-loop-helix DNA-binding domain"/>
    <property type="match status" value="1"/>
</dbReference>
<dbReference type="AlphaFoldDB" id="A0A3Q4HQV7"/>
<dbReference type="Proteomes" id="UP000261580">
    <property type="component" value="Unassembled WGS sequence"/>
</dbReference>
<evidence type="ECO:0000256" key="4">
    <source>
        <dbReference type="ARBA" id="ARBA00022902"/>
    </source>
</evidence>
<dbReference type="SUPFAM" id="SSF47459">
    <property type="entry name" value="HLH, helix-loop-helix DNA-binding domain"/>
    <property type="match status" value="1"/>
</dbReference>
<dbReference type="GO" id="GO:0042668">
    <property type="term" value="P:auditory receptor cell fate determination"/>
    <property type="evidence" value="ECO:0007669"/>
    <property type="project" value="Ensembl"/>
</dbReference>
<evidence type="ECO:0000256" key="2">
    <source>
        <dbReference type="ARBA" id="ARBA00022473"/>
    </source>
</evidence>
<dbReference type="GO" id="GO:0000981">
    <property type="term" value="F:DNA-binding transcription factor activity, RNA polymerase II-specific"/>
    <property type="evidence" value="ECO:0007669"/>
    <property type="project" value="TreeGrafter"/>
</dbReference>
<protein>
    <submittedName>
        <fullName evidence="10">Atonal bHLH transcription factor 1b</fullName>
    </submittedName>
</protein>
<organism evidence="10 11">
    <name type="scientific">Neolamprologus brichardi</name>
    <name type="common">Fairy cichlid</name>
    <name type="synonym">Lamprologus brichardi</name>
    <dbReference type="NCBI Taxonomy" id="32507"/>
    <lineage>
        <taxon>Eukaryota</taxon>
        <taxon>Metazoa</taxon>
        <taxon>Chordata</taxon>
        <taxon>Craniata</taxon>
        <taxon>Vertebrata</taxon>
        <taxon>Euteleostomi</taxon>
        <taxon>Actinopterygii</taxon>
        <taxon>Neopterygii</taxon>
        <taxon>Teleostei</taxon>
        <taxon>Neoteleostei</taxon>
        <taxon>Acanthomorphata</taxon>
        <taxon>Ovalentaria</taxon>
        <taxon>Cichlomorphae</taxon>
        <taxon>Cichliformes</taxon>
        <taxon>Cichlidae</taxon>
        <taxon>African cichlids</taxon>
        <taxon>Pseudocrenilabrinae</taxon>
        <taxon>Lamprologini</taxon>
        <taxon>Neolamprologus</taxon>
    </lineage>
</organism>
<keyword evidence="5" id="KW-0805">Transcription regulation</keyword>
<dbReference type="InterPro" id="IPR036638">
    <property type="entry name" value="HLH_DNA-bd_sf"/>
</dbReference>
<comment type="subcellular location">
    <subcellularLocation>
        <location evidence="1">Nucleus</location>
    </subcellularLocation>
</comment>
<name>A0A3Q4HQV7_NEOBR</name>
<sequence length="280" mass="30641">MAAKAELSSWSEYPEDFTLLQQHHQQQHNLAHISSKAWISSTSIRALSIRDAHAAAEAAGISREKLVPVTEFTDRVTTKGMTETDPAKAPDGCKASHFGPQRHRRVAANARERRRMHGLNKAFDELRSVIPSLENEKKLSKYDTLQMAQIYITELSELLAGVVHPECRSPRAGSGDKTSRRSLIHSLLPAAAAQSPKPLTGEQRDPSASIGHLILLGPTSDMESNKSGTCSSSSDGEYSHLSDAEEGQSGKPWQKARSFVFSPSFPIMKQCGQMLAQLLS</sequence>
<dbReference type="STRING" id="32507.ENSNBRP00000019757"/>
<keyword evidence="4" id="KW-0524">Neurogenesis</keyword>
<evidence type="ECO:0000256" key="6">
    <source>
        <dbReference type="ARBA" id="ARBA00023163"/>
    </source>
</evidence>
<dbReference type="PANTHER" id="PTHR19290:SF150">
    <property type="entry name" value="ATONAL BHLH TRANSCRIPTION FACTOR 1B"/>
    <property type="match status" value="1"/>
</dbReference>
<evidence type="ECO:0000256" key="1">
    <source>
        <dbReference type="ARBA" id="ARBA00004123"/>
    </source>
</evidence>
<feature type="region of interest" description="Disordered" evidence="8">
    <location>
        <begin position="218"/>
        <end position="252"/>
    </location>
</feature>
<dbReference type="GO" id="GO:0045944">
    <property type="term" value="P:positive regulation of transcription by RNA polymerase II"/>
    <property type="evidence" value="ECO:0007669"/>
    <property type="project" value="TreeGrafter"/>
</dbReference>
<dbReference type="GeneTree" id="ENSGT00940000160064"/>
<dbReference type="FunFam" id="4.10.280.10:FF:000025">
    <property type="entry name" value="protein atonal homolog 7"/>
    <property type="match status" value="1"/>
</dbReference>
<accession>A0A3Q4HQV7</accession>
<evidence type="ECO:0000256" key="7">
    <source>
        <dbReference type="ARBA" id="ARBA00023242"/>
    </source>
</evidence>
<dbReference type="CDD" id="cd19713">
    <property type="entry name" value="bHLH_TS_ATOH1"/>
    <property type="match status" value="1"/>
</dbReference>
<evidence type="ECO:0000259" key="9">
    <source>
        <dbReference type="PROSITE" id="PS50888"/>
    </source>
</evidence>
<evidence type="ECO:0000256" key="8">
    <source>
        <dbReference type="SAM" id="MobiDB-lite"/>
    </source>
</evidence>
<dbReference type="PROSITE" id="PS50888">
    <property type="entry name" value="BHLH"/>
    <property type="match status" value="1"/>
</dbReference>
<dbReference type="OMA" id="GWPEYPE"/>
<keyword evidence="11" id="KW-1185">Reference proteome</keyword>
<dbReference type="PANTHER" id="PTHR19290">
    <property type="entry name" value="BASIC HELIX-LOOP-HELIX PROTEIN NEUROGENIN-RELATED"/>
    <property type="match status" value="1"/>
</dbReference>
<evidence type="ECO:0000313" key="11">
    <source>
        <dbReference type="Proteomes" id="UP000261580"/>
    </source>
</evidence>
<dbReference type="GO" id="GO:0046983">
    <property type="term" value="F:protein dimerization activity"/>
    <property type="evidence" value="ECO:0007669"/>
    <property type="project" value="InterPro"/>
</dbReference>
<keyword evidence="6" id="KW-0804">Transcription</keyword>
<dbReference type="Ensembl" id="ENSNBRT00000020280.1">
    <property type="protein sequence ID" value="ENSNBRP00000019757.1"/>
    <property type="gene ID" value="ENSNBRG00000015217.1"/>
</dbReference>
<proteinExistence type="predicted"/>
<reference evidence="10" key="1">
    <citation type="submission" date="2025-08" db="UniProtKB">
        <authorList>
            <consortium name="Ensembl"/>
        </authorList>
    </citation>
    <scope>IDENTIFICATION</scope>
</reference>
<keyword evidence="2" id="KW-0217">Developmental protein</keyword>
<dbReference type="SMART" id="SM00353">
    <property type="entry name" value="HLH"/>
    <property type="match status" value="1"/>
</dbReference>
<evidence type="ECO:0000256" key="5">
    <source>
        <dbReference type="ARBA" id="ARBA00023015"/>
    </source>
</evidence>
<evidence type="ECO:0000256" key="3">
    <source>
        <dbReference type="ARBA" id="ARBA00022782"/>
    </source>
</evidence>
<dbReference type="InterPro" id="IPR050359">
    <property type="entry name" value="bHLH_transcription_factors"/>
</dbReference>
<dbReference type="GO" id="GO:0005634">
    <property type="term" value="C:nucleus"/>
    <property type="evidence" value="ECO:0007669"/>
    <property type="project" value="UniProtKB-SubCell"/>
</dbReference>
<feature type="compositionally biased region" description="Polar residues" evidence="8">
    <location>
        <begin position="221"/>
        <end position="236"/>
    </location>
</feature>
<keyword evidence="3" id="KW-0221">Differentiation</keyword>
<dbReference type="GO" id="GO:0048840">
    <property type="term" value="P:otolith development"/>
    <property type="evidence" value="ECO:0007669"/>
    <property type="project" value="Ensembl"/>
</dbReference>
<evidence type="ECO:0000313" key="10">
    <source>
        <dbReference type="Ensembl" id="ENSNBRP00000019757.1"/>
    </source>
</evidence>
<dbReference type="InterPro" id="IPR032661">
    <property type="entry name" value="ATOH1_bHLH"/>
</dbReference>